<dbReference type="Gene3D" id="3.40.50.12780">
    <property type="entry name" value="N-terminal domain of ligase-like"/>
    <property type="match status" value="1"/>
</dbReference>
<dbReference type="InterPro" id="IPR042099">
    <property type="entry name" value="ANL_N_sf"/>
</dbReference>
<feature type="domain" description="AMP-dependent synthetase/ligase" evidence="3">
    <location>
        <begin position="45"/>
        <end position="224"/>
    </location>
</feature>
<feature type="domain" description="AMP-binding enzyme C-terminal" evidence="4">
    <location>
        <begin position="272"/>
        <end position="343"/>
    </location>
</feature>
<sequence length="363" mass="37695">MIVPLSGAPDGLLDRLRVVRASGDVPLVTDPRWSRTQRDAVVAAAVSADVTEDIAWATLTSGSSGSPRVVLRSARSWAESFDAVATLLNAGPTDSVALPVPPVSSLTLFSMAHALAGGPHPILGTDRQTDATCLHGTPQSLRAVLDSGALPHLHTALIGGSRLDPALRRRAEASGIDVRAYYGAAELSFVAVDDGNGLRPFPGVELSRRAGELWVRSPFVATGYAGAPGPLRRDGAWATVGDRVEPVNGGMRLLGRADDAILSASATIVPDEVEAVLRSIPGVRDAIVFGLPNGLVGSLVAAFVELEGDASEAIRATVGVHLAPAHRPRQWFTGVLPRTGSGKPARAEAVRCVLAGEVTRLAV</sequence>
<dbReference type="EMBL" id="JACBZP010000001">
    <property type="protein sequence ID" value="NYI68385.1"/>
    <property type="molecule type" value="Genomic_DNA"/>
</dbReference>
<keyword evidence="2 5" id="KW-0436">Ligase</keyword>
<reference evidence="5 6" key="1">
    <citation type="submission" date="2020-07" db="EMBL/GenBank/DDBJ databases">
        <title>Sequencing the genomes of 1000 actinobacteria strains.</title>
        <authorList>
            <person name="Klenk H.-P."/>
        </authorList>
    </citation>
    <scope>NUCLEOTIDE SEQUENCE [LARGE SCALE GENOMIC DNA]</scope>
    <source>
        <strain evidence="5 6">DSM 26341</strain>
    </source>
</reference>
<dbReference type="PANTHER" id="PTHR43201">
    <property type="entry name" value="ACYL-COA SYNTHETASE"/>
    <property type="match status" value="1"/>
</dbReference>
<dbReference type="Gene3D" id="3.30.300.30">
    <property type="match status" value="1"/>
</dbReference>
<dbReference type="SUPFAM" id="SSF56801">
    <property type="entry name" value="Acetyl-CoA synthetase-like"/>
    <property type="match status" value="1"/>
</dbReference>
<name>A0A7Z0D3U9_9MICO</name>
<dbReference type="Pfam" id="PF13193">
    <property type="entry name" value="AMP-binding_C"/>
    <property type="match status" value="1"/>
</dbReference>
<evidence type="ECO:0000259" key="3">
    <source>
        <dbReference type="Pfam" id="PF00501"/>
    </source>
</evidence>
<accession>A0A7Z0D3U9</accession>
<protein>
    <submittedName>
        <fullName evidence="5">Acyl-CoA synthetase (AMP-forming)/AMP-acid ligase II</fullName>
    </submittedName>
</protein>
<dbReference type="AlphaFoldDB" id="A0A7Z0D3U9"/>
<proteinExistence type="inferred from homology"/>
<comment type="caution">
    <text evidence="5">The sequence shown here is derived from an EMBL/GenBank/DDBJ whole genome shotgun (WGS) entry which is preliminary data.</text>
</comment>
<organism evidence="5 6">
    <name type="scientific">Spelaeicoccus albus</name>
    <dbReference type="NCBI Taxonomy" id="1280376"/>
    <lineage>
        <taxon>Bacteria</taxon>
        <taxon>Bacillati</taxon>
        <taxon>Actinomycetota</taxon>
        <taxon>Actinomycetes</taxon>
        <taxon>Micrococcales</taxon>
        <taxon>Brevibacteriaceae</taxon>
        <taxon>Spelaeicoccus</taxon>
    </lineage>
</organism>
<dbReference type="InterPro" id="IPR025110">
    <property type="entry name" value="AMP-bd_C"/>
</dbReference>
<dbReference type="GO" id="GO:0006631">
    <property type="term" value="P:fatty acid metabolic process"/>
    <property type="evidence" value="ECO:0007669"/>
    <property type="project" value="TreeGrafter"/>
</dbReference>
<gene>
    <name evidence="5" type="ORF">BJY26_002691</name>
</gene>
<evidence type="ECO:0000259" key="4">
    <source>
        <dbReference type="Pfam" id="PF13193"/>
    </source>
</evidence>
<evidence type="ECO:0000313" key="6">
    <source>
        <dbReference type="Proteomes" id="UP000539111"/>
    </source>
</evidence>
<dbReference type="Proteomes" id="UP000539111">
    <property type="component" value="Unassembled WGS sequence"/>
</dbReference>
<keyword evidence="6" id="KW-1185">Reference proteome</keyword>
<dbReference type="Pfam" id="PF00501">
    <property type="entry name" value="AMP-binding"/>
    <property type="match status" value="1"/>
</dbReference>
<dbReference type="GO" id="GO:0031956">
    <property type="term" value="F:medium-chain fatty acid-CoA ligase activity"/>
    <property type="evidence" value="ECO:0007669"/>
    <property type="project" value="TreeGrafter"/>
</dbReference>
<comment type="similarity">
    <text evidence="1">Belongs to the ATP-dependent AMP-binding enzyme family.</text>
</comment>
<evidence type="ECO:0000256" key="2">
    <source>
        <dbReference type="ARBA" id="ARBA00022598"/>
    </source>
</evidence>
<evidence type="ECO:0000313" key="5">
    <source>
        <dbReference type="EMBL" id="NYI68385.1"/>
    </source>
</evidence>
<dbReference type="PANTHER" id="PTHR43201:SF5">
    <property type="entry name" value="MEDIUM-CHAIN ACYL-COA LIGASE ACSF2, MITOCHONDRIAL"/>
    <property type="match status" value="1"/>
</dbReference>
<evidence type="ECO:0000256" key="1">
    <source>
        <dbReference type="ARBA" id="ARBA00006432"/>
    </source>
</evidence>
<dbReference type="InterPro" id="IPR000873">
    <property type="entry name" value="AMP-dep_synth/lig_dom"/>
</dbReference>
<dbReference type="RefSeq" id="WP_237249156.1">
    <property type="nucleotide sequence ID" value="NZ_JACBZP010000001.1"/>
</dbReference>
<dbReference type="InterPro" id="IPR045851">
    <property type="entry name" value="AMP-bd_C_sf"/>
</dbReference>